<evidence type="ECO:0000256" key="4">
    <source>
        <dbReference type="ARBA" id="ARBA00022692"/>
    </source>
</evidence>
<dbReference type="GO" id="GO:0033281">
    <property type="term" value="C:TAT protein transport complex"/>
    <property type="evidence" value="ECO:0007669"/>
    <property type="project" value="UniProtKB-UniRule"/>
</dbReference>
<dbReference type="HAMAP" id="MF_00237">
    <property type="entry name" value="TatB"/>
    <property type="match status" value="1"/>
</dbReference>
<comment type="function">
    <text evidence="9">Part of the twin-arginine translocation (Tat) system that transports large folded proteins containing a characteristic twin-arginine motif in their signal peptide across membranes. Together with TatC, TatB is part of a receptor directly interacting with Tat signal peptides. TatB may form an oligomeric binding site that transiently accommodates folded Tat precursor proteins before their translocation.</text>
</comment>
<feature type="region of interest" description="Disordered" evidence="10">
    <location>
        <begin position="112"/>
        <end position="221"/>
    </location>
</feature>
<keyword evidence="4 9" id="KW-0812">Transmembrane</keyword>
<dbReference type="GO" id="GO:0043953">
    <property type="term" value="P:protein transport by the Tat complex"/>
    <property type="evidence" value="ECO:0007669"/>
    <property type="project" value="UniProtKB-UniRule"/>
</dbReference>
<evidence type="ECO:0000256" key="8">
    <source>
        <dbReference type="ARBA" id="ARBA00023136"/>
    </source>
</evidence>
<evidence type="ECO:0000256" key="2">
    <source>
        <dbReference type="ARBA" id="ARBA00022448"/>
    </source>
</evidence>
<keyword evidence="13" id="KW-1185">Reference proteome</keyword>
<dbReference type="RefSeq" id="WP_113630625.1">
    <property type="nucleotide sequence ID" value="NZ_QHCV01000034.1"/>
</dbReference>
<evidence type="ECO:0000256" key="3">
    <source>
        <dbReference type="ARBA" id="ARBA00022475"/>
    </source>
</evidence>
<feature type="transmembrane region" description="Helical" evidence="11">
    <location>
        <begin position="6"/>
        <end position="22"/>
    </location>
</feature>
<dbReference type="InterPro" id="IPR003369">
    <property type="entry name" value="TatA/B/E"/>
</dbReference>
<dbReference type="Pfam" id="PF02416">
    <property type="entry name" value="TatA_B_E"/>
    <property type="match status" value="1"/>
</dbReference>
<dbReference type="AlphaFoldDB" id="A0A364V6A3"/>
<keyword evidence="2 9" id="KW-0813">Transport</keyword>
<evidence type="ECO:0000256" key="6">
    <source>
        <dbReference type="ARBA" id="ARBA00022989"/>
    </source>
</evidence>
<evidence type="ECO:0000313" key="12">
    <source>
        <dbReference type="EMBL" id="RAV32183.1"/>
    </source>
</evidence>
<evidence type="ECO:0000256" key="11">
    <source>
        <dbReference type="SAM" id="Phobius"/>
    </source>
</evidence>
<keyword evidence="3 9" id="KW-1003">Cell membrane</keyword>
<keyword evidence="7 9" id="KW-0811">Translocation</keyword>
<comment type="subcellular location">
    <subcellularLocation>
        <location evidence="9">Cell membrane</location>
        <topology evidence="9">Single-pass membrane protein</topology>
    </subcellularLocation>
    <subcellularLocation>
        <location evidence="1">Membrane</location>
        <topology evidence="1">Single-pass membrane protein</topology>
    </subcellularLocation>
</comment>
<dbReference type="Gene3D" id="1.20.5.3310">
    <property type="match status" value="1"/>
</dbReference>
<name>A0A364V6A3_9CORY</name>
<dbReference type="EMBL" id="QHCV01000034">
    <property type="protein sequence ID" value="RAV32183.1"/>
    <property type="molecule type" value="Genomic_DNA"/>
</dbReference>
<evidence type="ECO:0000256" key="7">
    <source>
        <dbReference type="ARBA" id="ARBA00023010"/>
    </source>
</evidence>
<reference evidence="12 13" key="1">
    <citation type="journal article" date="2018" name="Syst. Appl. Microbiol.">
        <title>Corynebacterium heidelbergense sp. nov., isolated from the preen glands of Egyptian geese (Alopochen aegyptiacus).</title>
        <authorList>
            <person name="Braun M.S."/>
            <person name="Wang E."/>
            <person name="Zimmermann S."/>
            <person name="Wink M."/>
        </authorList>
    </citation>
    <scope>NUCLEOTIDE SEQUENCE [LARGE SCALE GENOMIC DNA]</scope>
    <source>
        <strain evidence="12 13">647</strain>
    </source>
</reference>
<organism evidence="12 13">
    <name type="scientific">Corynebacterium heidelbergense</name>
    <dbReference type="NCBI Taxonomy" id="2055947"/>
    <lineage>
        <taxon>Bacteria</taxon>
        <taxon>Bacillati</taxon>
        <taxon>Actinomycetota</taxon>
        <taxon>Actinomycetes</taxon>
        <taxon>Mycobacteriales</taxon>
        <taxon>Corynebacteriaceae</taxon>
        <taxon>Corynebacterium</taxon>
    </lineage>
</organism>
<comment type="subunit">
    <text evidence="9">The Tat system comprises two distinct complexes: a TatABC complex, containing multiple copies of TatA, TatB and TatC subunits, and a separate TatA complex, containing only TatA subunits. Substrates initially bind to the TatABC complex, which probably triggers association of the separate TatA complex to form the active translocon.</text>
</comment>
<dbReference type="GO" id="GO:0008320">
    <property type="term" value="F:protein transmembrane transporter activity"/>
    <property type="evidence" value="ECO:0007669"/>
    <property type="project" value="UniProtKB-UniRule"/>
</dbReference>
<keyword evidence="8 9" id="KW-0472">Membrane</keyword>
<keyword evidence="5 9" id="KW-0653">Protein transport</keyword>
<comment type="caution">
    <text evidence="12">The sequence shown here is derived from an EMBL/GenBank/DDBJ whole genome shotgun (WGS) entry which is preliminary data.</text>
</comment>
<gene>
    <name evidence="9" type="primary">tatB</name>
    <name evidence="12" type="ORF">DLJ54_04560</name>
</gene>
<accession>A0A364V6A3</accession>
<sequence>MFSSVGWVEIAIILVVGLVVIGPERLPGLIKEARAVLLAARNAVAEARQQLGEGFGDEIEEIRKPLQQLGAVRQMGAKGLITRTLLDGDDSFLTPFTEAKEDVKNTVQDLRGARGGSAAGSAAGPADGSADGSAPGSSSAGEGSPQAEPQGRVEVQQQAAAGESKQDPQMMETVAQQVLDDSAAAQRETPRNQGQPGAGEPGEVPDRRGQQHPGTEFDDVL</sequence>
<dbReference type="InterPro" id="IPR018448">
    <property type="entry name" value="TatB"/>
</dbReference>
<proteinExistence type="inferred from homology"/>
<evidence type="ECO:0000256" key="5">
    <source>
        <dbReference type="ARBA" id="ARBA00022927"/>
    </source>
</evidence>
<evidence type="ECO:0000313" key="13">
    <source>
        <dbReference type="Proteomes" id="UP000251577"/>
    </source>
</evidence>
<evidence type="ECO:0000256" key="10">
    <source>
        <dbReference type="SAM" id="MobiDB-lite"/>
    </source>
</evidence>
<evidence type="ECO:0000256" key="1">
    <source>
        <dbReference type="ARBA" id="ARBA00004167"/>
    </source>
</evidence>
<comment type="similarity">
    <text evidence="9">Belongs to the TatB family.</text>
</comment>
<dbReference type="PRINTS" id="PR01506">
    <property type="entry name" value="TATBPROTEIN"/>
</dbReference>
<keyword evidence="6 9" id="KW-1133">Transmembrane helix</keyword>
<protein>
    <recommendedName>
        <fullName evidence="9">Sec-independent protein translocase protein TatB</fullName>
    </recommendedName>
</protein>
<dbReference type="Proteomes" id="UP000251577">
    <property type="component" value="Unassembled WGS sequence"/>
</dbReference>
<feature type="compositionally biased region" description="Low complexity" evidence="10">
    <location>
        <begin position="119"/>
        <end position="141"/>
    </location>
</feature>
<evidence type="ECO:0000256" key="9">
    <source>
        <dbReference type="HAMAP-Rule" id="MF_00237"/>
    </source>
</evidence>